<dbReference type="Proteomes" id="UP000555393">
    <property type="component" value="Unassembled WGS sequence"/>
</dbReference>
<keyword evidence="2" id="KW-1185">Reference proteome</keyword>
<dbReference type="EMBL" id="JACIIU010000008">
    <property type="protein sequence ID" value="MBB6261389.1"/>
    <property type="molecule type" value="Genomic_DNA"/>
</dbReference>
<organism evidence="1 2">
    <name type="scientific">Paenochrobactrum gallinarii</name>
    <dbReference type="NCBI Taxonomy" id="643673"/>
    <lineage>
        <taxon>Bacteria</taxon>
        <taxon>Pseudomonadati</taxon>
        <taxon>Pseudomonadota</taxon>
        <taxon>Alphaproteobacteria</taxon>
        <taxon>Hyphomicrobiales</taxon>
        <taxon>Brucellaceae</taxon>
        <taxon>Paenochrobactrum</taxon>
    </lineage>
</organism>
<name>A0A841M0M4_9HYPH</name>
<accession>A0A841M0M4</accession>
<dbReference type="AlphaFoldDB" id="A0A841M0M4"/>
<comment type="caution">
    <text evidence="1">The sequence shown here is derived from an EMBL/GenBank/DDBJ whole genome shotgun (WGS) entry which is preliminary data.</text>
</comment>
<sequence length="55" mass="6167">MLAPALFTCVFWSPVHPYDQKILVNGALKMSIQTLTVDGFKNDILADNGVQEIRF</sequence>
<proteinExistence type="predicted"/>
<evidence type="ECO:0000313" key="2">
    <source>
        <dbReference type="Proteomes" id="UP000555393"/>
    </source>
</evidence>
<protein>
    <submittedName>
        <fullName evidence="1">Uncharacterized protein</fullName>
    </submittedName>
</protein>
<evidence type="ECO:0000313" key="1">
    <source>
        <dbReference type="EMBL" id="MBB6261389.1"/>
    </source>
</evidence>
<gene>
    <name evidence="1" type="ORF">FHS77_001944</name>
</gene>
<reference evidence="1 2" key="1">
    <citation type="submission" date="2020-08" db="EMBL/GenBank/DDBJ databases">
        <title>Genomic Encyclopedia of Type Strains, Phase IV (KMG-IV): sequencing the most valuable type-strain genomes for metagenomic binning, comparative biology and taxonomic classification.</title>
        <authorList>
            <person name="Goeker M."/>
        </authorList>
    </citation>
    <scope>NUCLEOTIDE SEQUENCE [LARGE SCALE GENOMIC DNA]</scope>
    <source>
        <strain evidence="1 2">DSM 22336</strain>
    </source>
</reference>